<feature type="domain" description="IraD/Gp25-like" evidence="1">
    <location>
        <begin position="14"/>
        <end position="101"/>
    </location>
</feature>
<dbReference type="EMBL" id="JALD01000024">
    <property type="protein sequence ID" value="EUD12397.1"/>
    <property type="molecule type" value="Genomic_DNA"/>
</dbReference>
<dbReference type="InterPro" id="IPR007048">
    <property type="entry name" value="IraD/Gp25-like"/>
</dbReference>
<gene>
    <name evidence="2" type="ORF">HMPREF1563_2825</name>
</gene>
<organism evidence="2 3">
    <name type="scientific">Providencia alcalifaciens 205/92</name>
    <dbReference type="NCBI Taxonomy" id="1256988"/>
    <lineage>
        <taxon>Bacteria</taxon>
        <taxon>Pseudomonadati</taxon>
        <taxon>Pseudomonadota</taxon>
        <taxon>Gammaproteobacteria</taxon>
        <taxon>Enterobacterales</taxon>
        <taxon>Morganellaceae</taxon>
        <taxon>Providencia</taxon>
    </lineage>
</organism>
<dbReference type="AlphaFoldDB" id="A0AAV3M9Z8"/>
<evidence type="ECO:0000313" key="3">
    <source>
        <dbReference type="Proteomes" id="UP000022311"/>
    </source>
</evidence>
<dbReference type="Gene3D" id="3.10.450.40">
    <property type="match status" value="1"/>
</dbReference>
<evidence type="ECO:0000259" key="1">
    <source>
        <dbReference type="Pfam" id="PF04965"/>
    </source>
</evidence>
<dbReference type="SUPFAM" id="SSF160719">
    <property type="entry name" value="gpW/gp25-like"/>
    <property type="match status" value="1"/>
</dbReference>
<reference evidence="2 3" key="1">
    <citation type="submission" date="2014-01" db="EMBL/GenBank/DDBJ databases">
        <authorList>
            <person name="Durkin A.S."/>
            <person name="McCorrison J."/>
            <person name="Torralba M."/>
            <person name="Gillis M."/>
            <person name="Haft D.H."/>
            <person name="Methe B."/>
            <person name="Sutton G."/>
            <person name="Nelson K.E."/>
        </authorList>
    </citation>
    <scope>NUCLEOTIDE SEQUENCE [LARGE SCALE GENOMIC DNA]</scope>
    <source>
        <strain evidence="2 3">205/92</strain>
    </source>
</reference>
<dbReference type="RefSeq" id="WP_006658379.1">
    <property type="nucleotide sequence ID" value="NZ_JALD01000024.1"/>
</dbReference>
<accession>A0AAV3M9Z8</accession>
<protein>
    <submittedName>
        <fullName evidence="2">Lysozyme</fullName>
    </submittedName>
</protein>
<sequence length="117" mass="12844">MHGVNSQTGKRLSGVAHLRQSVSDILNTPIGSRVLVRDYGSRLPELLDHPRDETLRLQLIAATASALSRWEPRLSLSQVTVFFPENAAGCVIEIMGRYRADQTAITLGDIVIHGAIR</sequence>
<evidence type="ECO:0000313" key="2">
    <source>
        <dbReference type="EMBL" id="EUD12397.1"/>
    </source>
</evidence>
<dbReference type="Proteomes" id="UP000022311">
    <property type="component" value="Unassembled WGS sequence"/>
</dbReference>
<comment type="caution">
    <text evidence="2">The sequence shown here is derived from an EMBL/GenBank/DDBJ whole genome shotgun (WGS) entry which is preliminary data.</text>
</comment>
<name>A0AAV3M9Z8_9GAMM</name>
<proteinExistence type="predicted"/>
<dbReference type="GeneID" id="57292597"/>
<dbReference type="Pfam" id="PF04965">
    <property type="entry name" value="GPW_gp25"/>
    <property type="match status" value="1"/>
</dbReference>